<dbReference type="CDD" id="cd12172">
    <property type="entry name" value="PGDH_like_2"/>
    <property type="match status" value="1"/>
</dbReference>
<evidence type="ECO:0000256" key="4">
    <source>
        <dbReference type="ARBA" id="ARBA00023027"/>
    </source>
</evidence>
<keyword evidence="2" id="KW-0028">Amino-acid biosynthesis</keyword>
<dbReference type="SUPFAM" id="SSF51735">
    <property type="entry name" value="NAD(P)-binding Rossmann-fold domains"/>
    <property type="match status" value="1"/>
</dbReference>
<comment type="similarity">
    <text evidence="1 5">Belongs to the D-isomer specific 2-hydroxyacid dehydrogenase family.</text>
</comment>
<evidence type="ECO:0000256" key="1">
    <source>
        <dbReference type="ARBA" id="ARBA00005854"/>
    </source>
</evidence>
<dbReference type="InterPro" id="IPR029753">
    <property type="entry name" value="D-isomer_DH_CS"/>
</dbReference>
<proteinExistence type="inferred from homology"/>
<dbReference type="Pfam" id="PF02826">
    <property type="entry name" value="2-Hacid_dh_C"/>
    <property type="match status" value="1"/>
</dbReference>
<dbReference type="PROSITE" id="PS00671">
    <property type="entry name" value="D_2_HYDROXYACID_DH_3"/>
    <property type="match status" value="1"/>
</dbReference>
<dbReference type="GO" id="GO:0004617">
    <property type="term" value="F:phosphoglycerate dehydrogenase activity"/>
    <property type="evidence" value="ECO:0007669"/>
    <property type="project" value="UniProtKB-EC"/>
</dbReference>
<keyword evidence="9" id="KW-1185">Reference proteome</keyword>
<protein>
    <submittedName>
        <fullName evidence="8">Phosphoglycerate dehydrogenase</fullName>
        <ecNumber evidence="8">1.1.1.95</ecNumber>
    </submittedName>
</protein>
<evidence type="ECO:0000256" key="3">
    <source>
        <dbReference type="ARBA" id="ARBA00023002"/>
    </source>
</evidence>
<dbReference type="InterPro" id="IPR029752">
    <property type="entry name" value="D-isomer_DH_CS1"/>
</dbReference>
<dbReference type="Gene3D" id="3.40.50.720">
    <property type="entry name" value="NAD(P)-binding Rossmann-like Domain"/>
    <property type="match status" value="2"/>
</dbReference>
<dbReference type="InterPro" id="IPR050857">
    <property type="entry name" value="D-2-hydroxyacid_DH"/>
</dbReference>
<gene>
    <name evidence="8" type="ordered locus">Tmath_0218</name>
</gene>
<accession>A0ABM5LMP4</accession>
<evidence type="ECO:0000259" key="6">
    <source>
        <dbReference type="Pfam" id="PF00389"/>
    </source>
</evidence>
<feature type="domain" description="D-isomer specific 2-hydroxyacid dehydrogenase catalytic" evidence="6">
    <location>
        <begin position="31"/>
        <end position="318"/>
    </location>
</feature>
<dbReference type="InterPro" id="IPR006140">
    <property type="entry name" value="D-isomer_DH_NAD-bd"/>
</dbReference>
<dbReference type="PANTHER" id="PTHR42789">
    <property type="entry name" value="D-ISOMER SPECIFIC 2-HYDROXYACID DEHYDROGENASE FAMILY PROTEIN (AFU_ORTHOLOGUE AFUA_6G10090)"/>
    <property type="match status" value="1"/>
</dbReference>
<sequence>MSKYKVVITARSFGESSDEPFNILKGNDCEVVKIPVDRPLSAEELIPLVKDADALIVGNDKVTEDVINAGKKLKVISRYGVGYDNVDLNAAKKKGIVVTNTPNANNNSVADLVIGLMLVLARNLLAVDRIVKSGGWKRIMGTEIYGKTLGIIGLGKIGKGVAKRAKGFDMNVLCYDVYPDLKFSEEYGVTYCSFEELLKQSDIVTIHVPLTPETKGLIGERELGMMKPTAFLINTSRGGIVDESALYNALANKKIAGAALDVMEQEPPINSPLLKLDNVVITSHIGGYTSEAITNMGIVAAKNVVLVLNKKQGAHIVNGE</sequence>
<dbReference type="InterPro" id="IPR006139">
    <property type="entry name" value="D-isomer_2_OHA_DH_cat_dom"/>
</dbReference>
<dbReference type="PROSITE" id="PS00670">
    <property type="entry name" value="D_2_HYDROXYACID_DH_2"/>
    <property type="match status" value="1"/>
</dbReference>
<organism evidence="8 9">
    <name type="scientific">Thermoanaerobacter mathranii subsp. mathranii (strain DSM 11426 / CCUG 53645 / CIP 108742 / A3)</name>
    <dbReference type="NCBI Taxonomy" id="583358"/>
    <lineage>
        <taxon>Bacteria</taxon>
        <taxon>Bacillati</taxon>
        <taxon>Bacillota</taxon>
        <taxon>Clostridia</taxon>
        <taxon>Thermoanaerobacterales</taxon>
        <taxon>Thermoanaerobacteraceae</taxon>
        <taxon>Thermoanaerobacter</taxon>
    </lineage>
</organism>
<dbReference type="EMBL" id="CP002032">
    <property type="protein sequence ID" value="ADH60002.1"/>
    <property type="molecule type" value="Genomic_DNA"/>
</dbReference>
<keyword evidence="3 5" id="KW-0560">Oxidoreductase</keyword>
<evidence type="ECO:0000313" key="9">
    <source>
        <dbReference type="Proteomes" id="UP000002064"/>
    </source>
</evidence>
<dbReference type="PROSITE" id="PS00065">
    <property type="entry name" value="D_2_HYDROXYACID_DH_1"/>
    <property type="match status" value="1"/>
</dbReference>
<evidence type="ECO:0000256" key="2">
    <source>
        <dbReference type="ARBA" id="ARBA00022605"/>
    </source>
</evidence>
<feature type="domain" description="D-isomer specific 2-hydroxyacid dehydrogenase NAD-binding" evidence="7">
    <location>
        <begin position="114"/>
        <end position="286"/>
    </location>
</feature>
<dbReference type="PANTHER" id="PTHR42789:SF1">
    <property type="entry name" value="D-ISOMER SPECIFIC 2-HYDROXYACID DEHYDROGENASE FAMILY PROTEIN (AFU_ORTHOLOGUE AFUA_6G10090)"/>
    <property type="match status" value="1"/>
</dbReference>
<dbReference type="RefSeq" id="WP_013149652.1">
    <property type="nucleotide sequence ID" value="NC_014209.1"/>
</dbReference>
<dbReference type="EC" id="1.1.1.95" evidence="8"/>
<reference evidence="8 9" key="1">
    <citation type="submission" date="2010-05" db="EMBL/GenBank/DDBJ databases">
        <title>Complete sequence of Thermoanaerobacter mathranii subsp. mathranii mathranii str. A3.</title>
        <authorList>
            <consortium name="US DOE Joint Genome Institute"/>
            <person name="Lucas S."/>
            <person name="Copeland A."/>
            <person name="Lapidus A."/>
            <person name="Cheng J.-F."/>
            <person name="Bruce D."/>
            <person name="Goodwin L."/>
            <person name="Pitluck S."/>
            <person name="Held B."/>
            <person name="Detter J.C."/>
            <person name="Han C."/>
            <person name="Tapia R."/>
            <person name="Land M."/>
            <person name="Hauser L."/>
            <person name="Kyrpides N."/>
            <person name="Mikhailova N."/>
            <person name="Zhou J."/>
            <person name="Hemme C."/>
            <person name="Woyke T."/>
        </authorList>
    </citation>
    <scope>NUCLEOTIDE SEQUENCE [LARGE SCALE GENOMIC DNA]</scope>
    <source>
        <strain evidence="8 9">A3</strain>
    </source>
</reference>
<name>A0ABM5LMP4_THEM3</name>
<keyword evidence="4" id="KW-0520">NAD</keyword>
<dbReference type="SUPFAM" id="SSF52283">
    <property type="entry name" value="Formate/glycerate dehydrogenase catalytic domain-like"/>
    <property type="match status" value="1"/>
</dbReference>
<evidence type="ECO:0000256" key="5">
    <source>
        <dbReference type="RuleBase" id="RU003719"/>
    </source>
</evidence>
<dbReference type="InterPro" id="IPR036291">
    <property type="entry name" value="NAD(P)-bd_dom_sf"/>
</dbReference>
<dbReference type="Pfam" id="PF00389">
    <property type="entry name" value="2-Hacid_dh"/>
    <property type="match status" value="1"/>
</dbReference>
<dbReference type="Proteomes" id="UP000002064">
    <property type="component" value="Chromosome"/>
</dbReference>
<evidence type="ECO:0000259" key="7">
    <source>
        <dbReference type="Pfam" id="PF02826"/>
    </source>
</evidence>
<evidence type="ECO:0000313" key="8">
    <source>
        <dbReference type="EMBL" id="ADH60002.1"/>
    </source>
</evidence>